<feature type="region of interest" description="Disordered" evidence="1">
    <location>
        <begin position="1"/>
        <end position="40"/>
    </location>
</feature>
<accession>A0A7T8KAL7</accession>
<proteinExistence type="predicted"/>
<sequence length="57" mass="6865">SSGDMSKRHRRRHSGDSRHHSPSKRHRSTTRPHNIQRPCLDFEKMQQVRLKMFGKEK</sequence>
<evidence type="ECO:0000256" key="1">
    <source>
        <dbReference type="SAM" id="MobiDB-lite"/>
    </source>
</evidence>
<gene>
    <name evidence="2" type="ORF">FKW44_011985</name>
</gene>
<dbReference type="Proteomes" id="UP000595437">
    <property type="component" value="Chromosome 7"/>
</dbReference>
<name>A0A7T8KAL7_CALRO</name>
<organism evidence="2 3">
    <name type="scientific">Caligus rogercresseyi</name>
    <name type="common">Sea louse</name>
    <dbReference type="NCBI Taxonomy" id="217165"/>
    <lineage>
        <taxon>Eukaryota</taxon>
        <taxon>Metazoa</taxon>
        <taxon>Ecdysozoa</taxon>
        <taxon>Arthropoda</taxon>
        <taxon>Crustacea</taxon>
        <taxon>Multicrustacea</taxon>
        <taxon>Hexanauplia</taxon>
        <taxon>Copepoda</taxon>
        <taxon>Siphonostomatoida</taxon>
        <taxon>Caligidae</taxon>
        <taxon>Caligus</taxon>
    </lineage>
</organism>
<keyword evidence="3" id="KW-1185">Reference proteome</keyword>
<protein>
    <submittedName>
        <fullName evidence="2">Uncharacterized protein</fullName>
    </submittedName>
</protein>
<evidence type="ECO:0000313" key="3">
    <source>
        <dbReference type="Proteomes" id="UP000595437"/>
    </source>
</evidence>
<feature type="non-terminal residue" evidence="2">
    <location>
        <position position="1"/>
    </location>
</feature>
<reference evidence="2" key="1">
    <citation type="journal article" name="Sci. Data">
        <title>Chromosome-scale genome assembly of the sea louse Caligus rogercresseyi by SMRT sequencing and Hi-C analysis.</title>
        <authorList>
            <person name="Gallardo-Escarate C."/>
            <person name="Valenzuela-Munoz V."/>
            <person name="Nunez-Acuna G."/>
            <person name="Valenzuela-Miranda D."/>
            <person name="Goncalves A.T."/>
            <person name="Escobar-Sepulveda H."/>
            <person name="Liachko I."/>
            <person name="Nelson B."/>
            <person name="Roberts S."/>
            <person name="Warren W."/>
        </authorList>
    </citation>
    <scope>NUCLEOTIDE SEQUENCE</scope>
    <source>
        <tissue evidence="2">Whole tissue</tissue>
    </source>
</reference>
<evidence type="ECO:0000313" key="2">
    <source>
        <dbReference type="EMBL" id="QQP50845.1"/>
    </source>
</evidence>
<dbReference type="AlphaFoldDB" id="A0A7T8KAL7"/>
<dbReference type="EMBL" id="CP045896">
    <property type="protein sequence ID" value="QQP50845.1"/>
    <property type="molecule type" value="Genomic_DNA"/>
</dbReference>
<feature type="compositionally biased region" description="Basic residues" evidence="1">
    <location>
        <begin position="20"/>
        <end position="30"/>
    </location>
</feature>